<dbReference type="PANTHER" id="PTHR32089:SF112">
    <property type="entry name" value="LYSOZYME-LIKE PROTEIN-RELATED"/>
    <property type="match status" value="1"/>
</dbReference>
<comment type="caution">
    <text evidence="11">The sequence shown here is derived from an EMBL/GenBank/DDBJ whole genome shotgun (WGS) entry which is preliminary data.</text>
</comment>
<accession>A0A0A5FY10</accession>
<dbReference type="EMBL" id="AVPF01000088">
    <property type="protein sequence ID" value="KGX83695.1"/>
    <property type="molecule type" value="Genomic_DNA"/>
</dbReference>
<dbReference type="InterPro" id="IPR004089">
    <property type="entry name" value="MCPsignal_dom"/>
</dbReference>
<dbReference type="Pfam" id="PF00672">
    <property type="entry name" value="HAMP"/>
    <property type="match status" value="1"/>
</dbReference>
<feature type="domain" description="HAMP" evidence="10">
    <location>
        <begin position="300"/>
        <end position="352"/>
    </location>
</feature>
<keyword evidence="8" id="KW-1133">Transmembrane helix</keyword>
<sequence length="731" mass="81191">MRSIRNRVRLMLGLSLASLIVLIGFSFYFLTEQKKMSEAQENVQQALQQSDDIKYTVSLTRNAEKTFFNDPSIENGEAMREAIQKLQEKATKYAKENHDYPEISKSFNSIKESAVAYEEQLDPLIGMYDIVGFSENEGMYKRINDTVDSFYTIVEKANNPELSNAFIQLKLVQEDYLKSGSEEDMNKFNSISNEMRDLVSEADLPSEDTSNFNMNLLKFKQNLNTITNTKLQASNLTSTFSEIASNITNQANSVTVSANAKSTAMQEEAEATNQKTVTMLLIISGIAIVLLLGTGIFLIRSISRSIKSLKEGAEIIGNGNLSYRVELKTKDEMAELATTFNNMADRMQNSLLKVNHASNVLSSSSSNLAAVSQQTTAQSQEVSEAINQVAVGSQEQASQIEESTKLIEDVSGAIKRTDDYANEISESLTSAKDDGEAGIETMNELQETSDSFIGLASHLTNEVQQATEQSRKINQIVSTIQEIADNTNLLALNAAIESARAGESGRGFAVVADEVRKLAERSKQEAQEIYQLVNGMSEQMSSLSEEAEKFHTYQENQSESVNKTKEAFDRIAGHVTSMNSQITNVKQAVSEVGGFNNDLKTKLHEISVISEESVATAEEVAASSENQLQAISQVNSSAMDLQNLSHELDEEVSQFELGEEEQSEESTVTLVEDESYTEELSAEETDYEEKLDEEHNNDEDDYFDQVASSSEEDENLDNELDDEHENQQHRQ</sequence>
<dbReference type="SMART" id="SM00304">
    <property type="entry name" value="HAMP"/>
    <property type="match status" value="1"/>
</dbReference>
<comment type="similarity">
    <text evidence="5">Belongs to the methyl-accepting chemotaxis (MCP) protein family.</text>
</comment>
<feature type="compositionally biased region" description="Acidic residues" evidence="7">
    <location>
        <begin position="671"/>
        <end position="703"/>
    </location>
</feature>
<evidence type="ECO:0000256" key="3">
    <source>
        <dbReference type="ARBA" id="ARBA00023136"/>
    </source>
</evidence>
<evidence type="ECO:0008006" key="13">
    <source>
        <dbReference type="Google" id="ProtNLM"/>
    </source>
</evidence>
<feature type="transmembrane region" description="Helical" evidence="8">
    <location>
        <begin position="277"/>
        <end position="299"/>
    </location>
</feature>
<dbReference type="PROSITE" id="PS50111">
    <property type="entry name" value="CHEMOTAXIS_TRANSDUC_2"/>
    <property type="match status" value="1"/>
</dbReference>
<evidence type="ECO:0000256" key="4">
    <source>
        <dbReference type="ARBA" id="ARBA00023224"/>
    </source>
</evidence>
<dbReference type="GO" id="GO:0005886">
    <property type="term" value="C:plasma membrane"/>
    <property type="evidence" value="ECO:0007669"/>
    <property type="project" value="UniProtKB-SubCell"/>
</dbReference>
<name>A0A0A5FY10_9BACI</name>
<dbReference type="SUPFAM" id="SSF58104">
    <property type="entry name" value="Methyl-accepting chemotaxis protein (MCP) signaling domain"/>
    <property type="match status" value="1"/>
</dbReference>
<evidence type="ECO:0000256" key="7">
    <source>
        <dbReference type="SAM" id="MobiDB-lite"/>
    </source>
</evidence>
<feature type="region of interest" description="Disordered" evidence="7">
    <location>
        <begin position="652"/>
        <end position="731"/>
    </location>
</feature>
<evidence type="ECO:0000313" key="11">
    <source>
        <dbReference type="EMBL" id="KGX83695.1"/>
    </source>
</evidence>
<dbReference type="Pfam" id="PF00015">
    <property type="entry name" value="MCPsignal"/>
    <property type="match status" value="1"/>
</dbReference>
<reference evidence="11 12" key="1">
    <citation type="submission" date="2013-08" db="EMBL/GenBank/DDBJ databases">
        <authorList>
            <person name="Huang J."/>
            <person name="Wang G."/>
        </authorList>
    </citation>
    <scope>NUCLEOTIDE SEQUENCE [LARGE SCALE GENOMIC DNA]</scope>
    <source>
        <strain evidence="11 12">BH030004</strain>
    </source>
</reference>
<organism evidence="11 12">
    <name type="scientific">Pontibacillus marinus BH030004 = DSM 16465</name>
    <dbReference type="NCBI Taxonomy" id="1385511"/>
    <lineage>
        <taxon>Bacteria</taxon>
        <taxon>Bacillati</taxon>
        <taxon>Bacillota</taxon>
        <taxon>Bacilli</taxon>
        <taxon>Bacillales</taxon>
        <taxon>Bacillaceae</taxon>
        <taxon>Pontibacillus</taxon>
    </lineage>
</organism>
<dbReference type="RefSeq" id="WP_027445635.1">
    <property type="nucleotide sequence ID" value="NZ_AULJ01000013.1"/>
</dbReference>
<feature type="compositionally biased region" description="Acidic residues" evidence="7">
    <location>
        <begin position="710"/>
        <end position="724"/>
    </location>
</feature>
<dbReference type="Proteomes" id="UP000030403">
    <property type="component" value="Unassembled WGS sequence"/>
</dbReference>
<dbReference type="SMART" id="SM00283">
    <property type="entry name" value="MA"/>
    <property type="match status" value="1"/>
</dbReference>
<dbReference type="InterPro" id="IPR003660">
    <property type="entry name" value="HAMP_dom"/>
</dbReference>
<keyword evidence="2" id="KW-1003">Cell membrane</keyword>
<feature type="compositionally biased region" description="Acidic residues" evidence="7">
    <location>
        <begin position="652"/>
        <end position="664"/>
    </location>
</feature>
<dbReference type="CDD" id="cd06225">
    <property type="entry name" value="HAMP"/>
    <property type="match status" value="1"/>
</dbReference>
<dbReference type="Gene3D" id="1.10.287.950">
    <property type="entry name" value="Methyl-accepting chemotaxis protein"/>
    <property type="match status" value="1"/>
</dbReference>
<gene>
    <name evidence="11" type="ORF">N783_01575</name>
</gene>
<dbReference type="PANTHER" id="PTHR32089">
    <property type="entry name" value="METHYL-ACCEPTING CHEMOTAXIS PROTEIN MCPB"/>
    <property type="match status" value="1"/>
</dbReference>
<dbReference type="AlphaFoldDB" id="A0A0A5FY10"/>
<keyword evidence="12" id="KW-1185">Reference proteome</keyword>
<dbReference type="OrthoDB" id="2954261at2"/>
<dbReference type="STRING" id="1385511.GCA_000425225_01286"/>
<evidence type="ECO:0000313" key="12">
    <source>
        <dbReference type="Proteomes" id="UP000030403"/>
    </source>
</evidence>
<evidence type="ECO:0000259" key="10">
    <source>
        <dbReference type="PROSITE" id="PS50885"/>
    </source>
</evidence>
<comment type="subcellular location">
    <subcellularLocation>
        <location evidence="1">Cell membrane</location>
    </subcellularLocation>
</comment>
<evidence type="ECO:0000256" key="1">
    <source>
        <dbReference type="ARBA" id="ARBA00004236"/>
    </source>
</evidence>
<proteinExistence type="inferred from homology"/>
<keyword evidence="8" id="KW-0812">Transmembrane</keyword>
<evidence type="ECO:0000256" key="2">
    <source>
        <dbReference type="ARBA" id="ARBA00022475"/>
    </source>
</evidence>
<protein>
    <recommendedName>
        <fullName evidence="13">Methyl-accepting chemotaxis protein</fullName>
    </recommendedName>
</protein>
<dbReference type="PROSITE" id="PS50885">
    <property type="entry name" value="HAMP"/>
    <property type="match status" value="1"/>
</dbReference>
<dbReference type="GO" id="GO:0007165">
    <property type="term" value="P:signal transduction"/>
    <property type="evidence" value="ECO:0007669"/>
    <property type="project" value="UniProtKB-KW"/>
</dbReference>
<evidence type="ECO:0000256" key="8">
    <source>
        <dbReference type="SAM" id="Phobius"/>
    </source>
</evidence>
<evidence type="ECO:0000256" key="5">
    <source>
        <dbReference type="ARBA" id="ARBA00029447"/>
    </source>
</evidence>
<keyword evidence="4 6" id="KW-0807">Transducer</keyword>
<feature type="transmembrane region" description="Helical" evidence="8">
    <location>
        <begin position="12"/>
        <end position="30"/>
    </location>
</feature>
<dbReference type="Gene3D" id="6.10.340.10">
    <property type="match status" value="1"/>
</dbReference>
<keyword evidence="3 8" id="KW-0472">Membrane</keyword>
<evidence type="ECO:0000256" key="6">
    <source>
        <dbReference type="PROSITE-ProRule" id="PRU00284"/>
    </source>
</evidence>
<dbReference type="eggNOG" id="COG0840">
    <property type="taxonomic scope" value="Bacteria"/>
</dbReference>
<evidence type="ECO:0000259" key="9">
    <source>
        <dbReference type="PROSITE" id="PS50111"/>
    </source>
</evidence>
<feature type="domain" description="Methyl-accepting transducer" evidence="9">
    <location>
        <begin position="371"/>
        <end position="628"/>
    </location>
</feature>